<dbReference type="InParanoid" id="I4Y660"/>
<dbReference type="PANTHER" id="PTHR13148:SF0">
    <property type="entry name" value="POST-GPI ATTACHMENT TO PROTEINS FACTOR 3"/>
    <property type="match status" value="1"/>
</dbReference>
<dbReference type="FunCoup" id="I4Y660">
    <property type="interactions" value="59"/>
</dbReference>
<evidence type="ECO:0000313" key="8">
    <source>
        <dbReference type="EMBL" id="EIM19452.1"/>
    </source>
</evidence>
<feature type="transmembrane region" description="Helical" evidence="7">
    <location>
        <begin position="177"/>
        <end position="194"/>
    </location>
</feature>
<dbReference type="EMBL" id="JH668250">
    <property type="protein sequence ID" value="EIM19452.1"/>
    <property type="molecule type" value="Genomic_DNA"/>
</dbReference>
<dbReference type="Pfam" id="PF04080">
    <property type="entry name" value="Per1"/>
    <property type="match status" value="1"/>
</dbReference>
<comment type="subcellular location">
    <subcellularLocation>
        <location evidence="1">Endomembrane system</location>
        <topology evidence="1">Multi-pass membrane protein</topology>
    </subcellularLocation>
    <subcellularLocation>
        <location evidence="7">Endoplasmic reticulum membrane</location>
        <topology evidence="7">Multi-pass membrane protein</topology>
    </subcellularLocation>
</comment>
<feature type="transmembrane region" description="Helical" evidence="7">
    <location>
        <begin position="200"/>
        <end position="223"/>
    </location>
</feature>
<dbReference type="GeneID" id="18474536"/>
<evidence type="ECO:0000256" key="7">
    <source>
        <dbReference type="RuleBase" id="RU365066"/>
    </source>
</evidence>
<feature type="transmembrane region" description="Helical" evidence="7">
    <location>
        <begin position="235"/>
        <end position="253"/>
    </location>
</feature>
<evidence type="ECO:0000256" key="5">
    <source>
        <dbReference type="ARBA" id="ARBA00022989"/>
    </source>
</evidence>
<dbReference type="Proteomes" id="UP000005242">
    <property type="component" value="Unassembled WGS sequence"/>
</dbReference>
<dbReference type="HOGENOM" id="CLU_032917_1_1_1"/>
<dbReference type="GO" id="GO:0016788">
    <property type="term" value="F:hydrolase activity, acting on ester bonds"/>
    <property type="evidence" value="ECO:0007669"/>
    <property type="project" value="TreeGrafter"/>
</dbReference>
<feature type="transmembrane region" description="Helical" evidence="7">
    <location>
        <begin position="121"/>
        <end position="140"/>
    </location>
</feature>
<dbReference type="eggNOG" id="KOG2970">
    <property type="taxonomic scope" value="Eukaryota"/>
</dbReference>
<dbReference type="GO" id="GO:0005789">
    <property type="term" value="C:endoplasmic reticulum membrane"/>
    <property type="evidence" value="ECO:0007669"/>
    <property type="project" value="UniProtKB-SubCell"/>
</dbReference>
<proteinExistence type="inferred from homology"/>
<keyword evidence="4" id="KW-0732">Signal</keyword>
<dbReference type="OrthoDB" id="419770at2759"/>
<comment type="caution">
    <text evidence="7">Lacks conserved residue(s) required for the propagation of feature annotation.</text>
</comment>
<dbReference type="InterPro" id="IPR007217">
    <property type="entry name" value="Per1-like"/>
</dbReference>
<dbReference type="PANTHER" id="PTHR13148">
    <property type="entry name" value="PER1-RELATED"/>
    <property type="match status" value="1"/>
</dbReference>
<reference evidence="8 9" key="1">
    <citation type="journal article" date="2012" name="Fungal Genet. Biol.">
        <title>The genome of the xerotolerant mold Wallemia sebi reveals adaptations to osmotic stress and suggests cryptic sexual reproduction.</title>
        <authorList>
            <person name="Padamsee M."/>
            <person name="Kumar T.K.A."/>
            <person name="Riley R."/>
            <person name="Binder M."/>
            <person name="Boyd A."/>
            <person name="Calvo A.M."/>
            <person name="Furukawa K."/>
            <person name="Hesse C."/>
            <person name="Hohmann S."/>
            <person name="James T.Y."/>
            <person name="LaButti K."/>
            <person name="Lapidus A."/>
            <person name="Lindquist E."/>
            <person name="Lucas S."/>
            <person name="Miller K."/>
            <person name="Shantappa S."/>
            <person name="Grigoriev I.V."/>
            <person name="Hibbett D.S."/>
            <person name="McLaughlin D.J."/>
            <person name="Spatafora J.W."/>
            <person name="Aime M.C."/>
        </authorList>
    </citation>
    <scope>NUCLEOTIDE SEQUENCE [LARGE SCALE GENOMIC DNA]</scope>
    <source>
        <strain evidence="9">ATCC MYA-4683 / CBS 633.66</strain>
    </source>
</reference>
<name>I4Y660_WALMC</name>
<comment type="similarity">
    <text evidence="7">Belongs to the PGAP3 family.</text>
</comment>
<dbReference type="AlphaFoldDB" id="I4Y660"/>
<keyword evidence="9" id="KW-1185">Reference proteome</keyword>
<keyword evidence="6 7" id="KW-0472">Membrane</keyword>
<sequence length="307" mass="35657">MLLFLLGLISTALASIGDRQPKFIACVRNCLDSSKYTTNMSLWSELDECRYQCMHQIVDQTKQNWVKEPIHQYYGKWPFYRFMGIQEPFSTLFSLLNLLAHRYGLRDINHRLGSHPNKRSYLLLSYINILAWVASTIFHIRDTTYTERLDYIFAGAAVFSGLNLACTRVFNFSFKKSATALFGIYILHIISLLSKSRIDYSWNMAIIVAAGMIHNIIWIYFSIKLYLESQHHSHPAPFTPILLVLLTTLALSLELTEFEPLFRSIDAHSLWHASTFPLAIHWYSWLIQDADWQRQSKTSAFDKQLDA</sequence>
<gene>
    <name evidence="8" type="ORF">WALSEDRAFT_61450</name>
</gene>
<keyword evidence="5 7" id="KW-1133">Transmembrane helix</keyword>
<comment type="function">
    <text evidence="7">Involved in the lipid remodeling steps of GPI-anchor maturation.</text>
</comment>
<dbReference type="STRING" id="671144.I4Y660"/>
<keyword evidence="2 7" id="KW-0337">GPI-anchor biosynthesis</keyword>
<keyword evidence="7" id="KW-0256">Endoplasmic reticulum</keyword>
<feature type="transmembrane region" description="Helical" evidence="7">
    <location>
        <begin position="152"/>
        <end position="170"/>
    </location>
</feature>
<evidence type="ECO:0000313" key="9">
    <source>
        <dbReference type="Proteomes" id="UP000005242"/>
    </source>
</evidence>
<evidence type="ECO:0000256" key="2">
    <source>
        <dbReference type="ARBA" id="ARBA00022502"/>
    </source>
</evidence>
<evidence type="ECO:0000256" key="4">
    <source>
        <dbReference type="ARBA" id="ARBA00022729"/>
    </source>
</evidence>
<keyword evidence="3 7" id="KW-0812">Transmembrane</keyword>
<evidence type="ECO:0000256" key="6">
    <source>
        <dbReference type="ARBA" id="ARBA00023136"/>
    </source>
</evidence>
<dbReference type="OMA" id="DFMIEDC"/>
<accession>I4Y660</accession>
<organism evidence="8 9">
    <name type="scientific">Wallemia mellicola (strain ATCC MYA-4683 / CBS 633.66)</name>
    <name type="common">Wallemia sebi (CBS 633.66)</name>
    <dbReference type="NCBI Taxonomy" id="671144"/>
    <lineage>
        <taxon>Eukaryota</taxon>
        <taxon>Fungi</taxon>
        <taxon>Dikarya</taxon>
        <taxon>Basidiomycota</taxon>
        <taxon>Wallemiomycotina</taxon>
        <taxon>Wallemiomycetes</taxon>
        <taxon>Wallemiales</taxon>
        <taxon>Wallemiaceae</taxon>
        <taxon>Wallemia</taxon>
    </lineage>
</organism>
<evidence type="ECO:0000256" key="3">
    <source>
        <dbReference type="ARBA" id="ARBA00022692"/>
    </source>
</evidence>
<dbReference type="RefSeq" id="XP_006960484.1">
    <property type="nucleotide sequence ID" value="XM_006960422.1"/>
</dbReference>
<dbReference type="GO" id="GO:0006506">
    <property type="term" value="P:GPI anchor biosynthetic process"/>
    <property type="evidence" value="ECO:0007669"/>
    <property type="project" value="UniProtKB-KW"/>
</dbReference>
<protein>
    <recommendedName>
        <fullName evidence="7">Post-GPI attachment to proteins factor 3</fullName>
    </recommendedName>
</protein>
<dbReference type="KEGG" id="wse:WALSEDRAFT_61450"/>
<evidence type="ECO:0000256" key="1">
    <source>
        <dbReference type="ARBA" id="ARBA00004127"/>
    </source>
</evidence>